<evidence type="ECO:0000256" key="1">
    <source>
        <dbReference type="SAM" id="MobiDB-lite"/>
    </source>
</evidence>
<dbReference type="EMBL" id="KB454523">
    <property type="protein sequence ID" value="EME28129.1"/>
    <property type="molecule type" value="Genomic_DNA"/>
</dbReference>
<dbReference type="STRING" id="130081.M2XXG5"/>
<name>M2XXG5_GALSU</name>
<gene>
    <name evidence="3" type="ORF">Gasu_42980</name>
</gene>
<dbReference type="RefSeq" id="XP_005704649.1">
    <property type="nucleotide sequence ID" value="XM_005704592.1"/>
</dbReference>
<dbReference type="GO" id="GO:0035556">
    <property type="term" value="P:intracellular signal transduction"/>
    <property type="evidence" value="ECO:0007669"/>
    <property type="project" value="InterPro"/>
</dbReference>
<feature type="domain" description="DEP" evidence="2">
    <location>
        <begin position="104"/>
        <end position="177"/>
    </location>
</feature>
<dbReference type="Gene3D" id="1.10.10.10">
    <property type="entry name" value="Winged helix-like DNA-binding domain superfamily/Winged helix DNA-binding domain"/>
    <property type="match status" value="1"/>
</dbReference>
<feature type="compositionally biased region" description="Low complexity" evidence="1">
    <location>
        <begin position="39"/>
        <end position="53"/>
    </location>
</feature>
<dbReference type="InterPro" id="IPR006869">
    <property type="entry name" value="DUF547"/>
</dbReference>
<dbReference type="OrthoDB" id="418495at2759"/>
<evidence type="ECO:0000259" key="2">
    <source>
        <dbReference type="PROSITE" id="PS50186"/>
    </source>
</evidence>
<dbReference type="InterPro" id="IPR000591">
    <property type="entry name" value="DEP_dom"/>
</dbReference>
<dbReference type="KEGG" id="gsl:Gasu_42980"/>
<evidence type="ECO:0000313" key="3">
    <source>
        <dbReference type="EMBL" id="EME28129.1"/>
    </source>
</evidence>
<dbReference type="Proteomes" id="UP000030680">
    <property type="component" value="Unassembled WGS sequence"/>
</dbReference>
<proteinExistence type="predicted"/>
<dbReference type="AlphaFoldDB" id="M2XXG5"/>
<dbReference type="SUPFAM" id="SSF46785">
    <property type="entry name" value="Winged helix' DNA-binding domain"/>
    <property type="match status" value="1"/>
</dbReference>
<dbReference type="OMA" id="IVVSQCH"/>
<keyword evidence="4" id="KW-1185">Reference proteome</keyword>
<dbReference type="InterPro" id="IPR036388">
    <property type="entry name" value="WH-like_DNA-bd_sf"/>
</dbReference>
<feature type="compositionally biased region" description="Polar residues" evidence="1">
    <location>
        <begin position="7"/>
        <end position="33"/>
    </location>
</feature>
<sequence length="499" mass="57965">MTEESVNRTSVDSLSNTDSRTEPYNTISRTVSSPIPLESTTPSSSGGFSSSPSLKRTRHIIGEQVVPDFTVEGNTNNNNTIKDLEPQLEPFPGFIEIYSSLRSPIDGLKVADRRRMLKTYSKCFTGTEAIDWMTKKLELSREQAQDLGQRLISAGIIQPVFGSDSFCEGEAFFRFQEDDDSNVLNLKRIWDPSLPTRHPCDLSRELLTKIALLCENYRIQLAADRPQDILSPYEFDYRKLNETEEFRQYSVATAELQGICLSGLSEKERLVFFINIYNALCLHAHITHGPPTSFFKRWIFFRSLCYRIAGIDFSLDDIEHGILRCNRFPPSLRFMRQFRSDDPKTRYMLSNIDGRIHFVISAGTRSDPPIRILEEECVEEELHFATEEFLNQSVRISKEQNEVILPKIFSWYSDDFPCSSSLLRWVQQYLYSDASKLLETMLQVKDRIPNIRYENFDWRSEARFNSAIVRRKRKRMERERQMQLQSGHILIEEEKSVDK</sequence>
<dbReference type="PANTHER" id="PTHR46361:SF3">
    <property type="entry name" value="ELECTRON CARRIER_ PROTEIN DISULFIDE OXIDOREDUCTASE"/>
    <property type="match status" value="1"/>
</dbReference>
<dbReference type="CDD" id="cd04371">
    <property type="entry name" value="DEP"/>
    <property type="match status" value="1"/>
</dbReference>
<dbReference type="Pfam" id="PF00610">
    <property type="entry name" value="DEP"/>
    <property type="match status" value="1"/>
</dbReference>
<evidence type="ECO:0000313" key="4">
    <source>
        <dbReference type="Proteomes" id="UP000030680"/>
    </source>
</evidence>
<dbReference type="InterPro" id="IPR036390">
    <property type="entry name" value="WH_DNA-bd_sf"/>
</dbReference>
<accession>M2XXG5</accession>
<dbReference type="PANTHER" id="PTHR46361">
    <property type="entry name" value="ELECTRON CARRIER/ PROTEIN DISULFIDE OXIDOREDUCTASE"/>
    <property type="match status" value="1"/>
</dbReference>
<feature type="region of interest" description="Disordered" evidence="1">
    <location>
        <begin position="1"/>
        <end position="54"/>
    </location>
</feature>
<dbReference type="Pfam" id="PF04784">
    <property type="entry name" value="DUF547"/>
    <property type="match status" value="1"/>
</dbReference>
<dbReference type="PROSITE" id="PS50186">
    <property type="entry name" value="DEP"/>
    <property type="match status" value="1"/>
</dbReference>
<dbReference type="SMART" id="SM00049">
    <property type="entry name" value="DEP"/>
    <property type="match status" value="1"/>
</dbReference>
<dbReference type="Gramene" id="EME28129">
    <property type="protein sequence ID" value="EME28129"/>
    <property type="gene ID" value="Gasu_42980"/>
</dbReference>
<dbReference type="GeneID" id="17086992"/>
<protein>
    <recommendedName>
        <fullName evidence="2">DEP domain-containing protein</fullName>
    </recommendedName>
</protein>
<dbReference type="eggNOG" id="ENOG502QS72">
    <property type="taxonomic scope" value="Eukaryota"/>
</dbReference>
<reference evidence="4" key="1">
    <citation type="journal article" date="2013" name="Science">
        <title>Gene transfer from bacteria and archaea facilitated evolution of an extremophilic eukaryote.</title>
        <authorList>
            <person name="Schonknecht G."/>
            <person name="Chen W.H."/>
            <person name="Ternes C.M."/>
            <person name="Barbier G.G."/>
            <person name="Shrestha R.P."/>
            <person name="Stanke M."/>
            <person name="Brautigam A."/>
            <person name="Baker B.J."/>
            <person name="Banfield J.F."/>
            <person name="Garavito R.M."/>
            <person name="Carr K."/>
            <person name="Wilkerson C."/>
            <person name="Rensing S.A."/>
            <person name="Gagneul D."/>
            <person name="Dickenson N.E."/>
            <person name="Oesterhelt C."/>
            <person name="Lercher M.J."/>
            <person name="Weber A.P."/>
        </authorList>
    </citation>
    <scope>NUCLEOTIDE SEQUENCE [LARGE SCALE GENOMIC DNA]</scope>
    <source>
        <strain evidence="4">074W</strain>
    </source>
</reference>
<organism evidence="3 4">
    <name type="scientific">Galdieria sulphuraria</name>
    <name type="common">Red alga</name>
    <dbReference type="NCBI Taxonomy" id="130081"/>
    <lineage>
        <taxon>Eukaryota</taxon>
        <taxon>Rhodophyta</taxon>
        <taxon>Bangiophyceae</taxon>
        <taxon>Galdieriales</taxon>
        <taxon>Galdieriaceae</taxon>
        <taxon>Galdieria</taxon>
    </lineage>
</organism>